<dbReference type="PANTHER" id="PTHR28286:SF2">
    <property type="entry name" value="BACTERIORHODOPSIN _OPSIN, NOPA (EUROFUNG)"/>
    <property type="match status" value="1"/>
</dbReference>
<evidence type="ECO:0000256" key="7">
    <source>
        <dbReference type="ARBA" id="ARBA00022989"/>
    </source>
</evidence>
<dbReference type="GO" id="GO:0009881">
    <property type="term" value="F:photoreceptor activity"/>
    <property type="evidence" value="ECO:0007669"/>
    <property type="project" value="UniProtKB-KW"/>
</dbReference>
<evidence type="ECO:0000256" key="5">
    <source>
        <dbReference type="ARBA" id="ARBA00022692"/>
    </source>
</evidence>
<feature type="transmembrane region" description="Helical" evidence="12">
    <location>
        <begin position="165"/>
        <end position="186"/>
    </location>
</feature>
<comment type="subcellular location">
    <subcellularLocation>
        <location evidence="1">Membrane</location>
        <topology evidence="1">Multi-pass membrane protein</topology>
    </subcellularLocation>
</comment>
<organism evidence="13 14">
    <name type="scientific">Planoprotostelium fungivorum</name>
    <dbReference type="NCBI Taxonomy" id="1890364"/>
    <lineage>
        <taxon>Eukaryota</taxon>
        <taxon>Amoebozoa</taxon>
        <taxon>Evosea</taxon>
        <taxon>Variosea</taxon>
        <taxon>Cavosteliida</taxon>
        <taxon>Cavosteliaceae</taxon>
        <taxon>Planoprotostelium</taxon>
    </lineage>
</organism>
<feature type="transmembrane region" description="Helical" evidence="12">
    <location>
        <begin position="231"/>
        <end position="253"/>
    </location>
</feature>
<evidence type="ECO:0000256" key="12">
    <source>
        <dbReference type="SAM" id="Phobius"/>
    </source>
</evidence>
<keyword evidence="9 12" id="KW-0472">Membrane</keyword>
<evidence type="ECO:0000313" key="14">
    <source>
        <dbReference type="Proteomes" id="UP000241769"/>
    </source>
</evidence>
<evidence type="ECO:0000256" key="10">
    <source>
        <dbReference type="ARBA" id="ARBA00023170"/>
    </source>
</evidence>
<feature type="transmembrane region" description="Helical" evidence="12">
    <location>
        <begin position="44"/>
        <end position="65"/>
    </location>
</feature>
<keyword evidence="14" id="KW-1185">Reference proteome</keyword>
<reference evidence="13 14" key="1">
    <citation type="journal article" date="2018" name="Genome Biol. Evol.">
        <title>Multiple Roots of Fruiting Body Formation in Amoebozoa.</title>
        <authorList>
            <person name="Hillmann F."/>
            <person name="Forbes G."/>
            <person name="Novohradska S."/>
            <person name="Ferling I."/>
            <person name="Riege K."/>
            <person name="Groth M."/>
            <person name="Westermann M."/>
            <person name="Marz M."/>
            <person name="Spaller T."/>
            <person name="Winckler T."/>
            <person name="Schaap P."/>
            <person name="Glockner G."/>
        </authorList>
    </citation>
    <scope>NUCLEOTIDE SEQUENCE [LARGE SCALE GENOMIC DNA]</scope>
    <source>
        <strain evidence="13 14">Jena</strain>
    </source>
</reference>
<dbReference type="AlphaFoldDB" id="A0A2P6NND8"/>
<evidence type="ECO:0000256" key="6">
    <source>
        <dbReference type="ARBA" id="ARBA00022925"/>
    </source>
</evidence>
<dbReference type="PANTHER" id="PTHR28286">
    <property type="match status" value="1"/>
</dbReference>
<comment type="similarity">
    <text evidence="2">Belongs to the archaeal/bacterial/fungal opsin family.</text>
</comment>
<gene>
    <name evidence="13" type="ORF">PROFUN_06821</name>
</gene>
<dbReference type="GO" id="GO:0005216">
    <property type="term" value="F:monoatomic ion channel activity"/>
    <property type="evidence" value="ECO:0007669"/>
    <property type="project" value="InterPro"/>
</dbReference>
<dbReference type="InterPro" id="IPR001425">
    <property type="entry name" value="Arc/bac/fun_rhodopsins"/>
</dbReference>
<dbReference type="PRINTS" id="PR00251">
    <property type="entry name" value="BACTRLOPSIN"/>
</dbReference>
<dbReference type="GO" id="GO:0007602">
    <property type="term" value="P:phototransduction"/>
    <property type="evidence" value="ECO:0007669"/>
    <property type="project" value="UniProtKB-KW"/>
</dbReference>
<dbReference type="EMBL" id="MDYQ01000044">
    <property type="protein sequence ID" value="PRP85452.1"/>
    <property type="molecule type" value="Genomic_DNA"/>
</dbReference>
<keyword evidence="7 12" id="KW-1133">Transmembrane helix</keyword>
<dbReference type="PROSITE" id="PS00950">
    <property type="entry name" value="BACTERIAL_OPSIN_1"/>
    <property type="match status" value="1"/>
</dbReference>
<keyword evidence="4" id="KW-0716">Sensory transduction</keyword>
<accession>A0A2P6NND8</accession>
<keyword evidence="8" id="KW-0157">Chromophore</keyword>
<feature type="transmembrane region" description="Helical" evidence="12">
    <location>
        <begin position="77"/>
        <end position="95"/>
    </location>
</feature>
<dbReference type="InParanoid" id="A0A2P6NND8"/>
<name>A0A2P6NND8_9EUKA</name>
<evidence type="ECO:0000256" key="3">
    <source>
        <dbReference type="ARBA" id="ARBA00022543"/>
    </source>
</evidence>
<dbReference type="Pfam" id="PF01036">
    <property type="entry name" value="Bac_rhodopsin"/>
    <property type="match status" value="1"/>
</dbReference>
<keyword evidence="5 12" id="KW-0812">Transmembrane</keyword>
<keyword evidence="6" id="KW-0681">Retinal protein</keyword>
<feature type="transmembrane region" description="Helical" evidence="12">
    <location>
        <begin position="198"/>
        <end position="219"/>
    </location>
</feature>
<evidence type="ECO:0000256" key="8">
    <source>
        <dbReference type="ARBA" id="ARBA00022991"/>
    </source>
</evidence>
<dbReference type="CDD" id="cd14965">
    <property type="entry name" value="7tm_Opsins_type1"/>
    <property type="match status" value="1"/>
</dbReference>
<evidence type="ECO:0000313" key="13">
    <source>
        <dbReference type="EMBL" id="PRP85452.1"/>
    </source>
</evidence>
<dbReference type="GO" id="GO:0005886">
    <property type="term" value="C:plasma membrane"/>
    <property type="evidence" value="ECO:0007669"/>
    <property type="project" value="TreeGrafter"/>
</dbReference>
<feature type="region of interest" description="Disordered" evidence="11">
    <location>
        <begin position="298"/>
        <end position="323"/>
    </location>
</feature>
<evidence type="ECO:0000256" key="4">
    <source>
        <dbReference type="ARBA" id="ARBA00022606"/>
    </source>
</evidence>
<dbReference type="SMART" id="SM01021">
    <property type="entry name" value="Bac_rhodopsin"/>
    <property type="match status" value="1"/>
</dbReference>
<keyword evidence="10" id="KW-0675">Receptor</keyword>
<dbReference type="SUPFAM" id="SSF81321">
    <property type="entry name" value="Family A G protein-coupled receptor-like"/>
    <property type="match status" value="1"/>
</dbReference>
<keyword evidence="3" id="KW-0600">Photoreceptor protein</keyword>
<dbReference type="OrthoDB" id="10261467at2759"/>
<sequence>MANNGIEGVIPAGGSVITAGPNYNPGAEYNNTNTPDTHVHTGIVFLWVTFGIMVFSAFAFFLSVIRARTEKIRKFSATYVIICSVAATAYMSMAFQQGFVRKENGRQFYYARYIDWAITTPLLLFELATLAGAGSTLTFLIVILDEIMIITGLFGGLSVRRGPTWIWFGMGCLAFLPIFYLITIHFRKYLNEHTRTPYTVQSIGLTVLWIIYPICWGLTDGGYVISVDYEHLWFCILDVLAKCVYGAFTVFVFRNALPYSEGYIADTIPDAPKHPDIFHNDREIAAIALPANAYNSKQVRQPSNGKYMNSTTQPAGSNKPMSA</sequence>
<dbReference type="Proteomes" id="UP000241769">
    <property type="component" value="Unassembled WGS sequence"/>
</dbReference>
<protein>
    <recommendedName>
        <fullName evidence="15">Opsin-1</fullName>
    </recommendedName>
</protein>
<evidence type="ECO:0000256" key="9">
    <source>
        <dbReference type="ARBA" id="ARBA00023136"/>
    </source>
</evidence>
<dbReference type="Gene3D" id="1.20.1070.10">
    <property type="entry name" value="Rhodopsin 7-helix transmembrane proteins"/>
    <property type="match status" value="1"/>
</dbReference>
<evidence type="ECO:0008006" key="15">
    <source>
        <dbReference type="Google" id="ProtNLM"/>
    </source>
</evidence>
<dbReference type="InterPro" id="IPR018229">
    <property type="entry name" value="Rhodopsin_retinal_BS"/>
</dbReference>
<evidence type="ECO:0000256" key="2">
    <source>
        <dbReference type="ARBA" id="ARBA00008130"/>
    </source>
</evidence>
<proteinExistence type="inferred from homology"/>
<evidence type="ECO:0000256" key="1">
    <source>
        <dbReference type="ARBA" id="ARBA00004141"/>
    </source>
</evidence>
<comment type="caution">
    <text evidence="13">The sequence shown here is derived from an EMBL/GenBank/DDBJ whole genome shotgun (WGS) entry which is preliminary data.</text>
</comment>
<evidence type="ECO:0000256" key="11">
    <source>
        <dbReference type="SAM" id="MobiDB-lite"/>
    </source>
</evidence>